<evidence type="ECO:0000313" key="2">
    <source>
        <dbReference type="Proteomes" id="UP000068196"/>
    </source>
</evidence>
<dbReference type="PATRIC" id="fig|1653476.3.peg.754"/>
<evidence type="ECO:0008006" key="3">
    <source>
        <dbReference type="Google" id="ProtNLM"/>
    </source>
</evidence>
<name>A0A0U5AMQ7_9BACT</name>
<keyword evidence="2" id="KW-1185">Reference proteome</keyword>
<dbReference type="InterPro" id="IPR029039">
    <property type="entry name" value="Flavoprotein-like_sf"/>
</dbReference>
<dbReference type="EMBL" id="AP014945">
    <property type="protein sequence ID" value="BAU23122.1"/>
    <property type="molecule type" value="Genomic_DNA"/>
</dbReference>
<proteinExistence type="predicted"/>
<dbReference type="RefSeq" id="WP_068513471.1">
    <property type="nucleotide sequence ID" value="NZ_AP014945.1"/>
</dbReference>
<dbReference type="SUPFAM" id="SSF52218">
    <property type="entry name" value="Flavoproteins"/>
    <property type="match status" value="1"/>
</dbReference>
<gene>
    <name evidence="1" type="ORF">THC_0731</name>
</gene>
<dbReference type="STRING" id="1653476.THC_0731"/>
<dbReference type="AlphaFoldDB" id="A0A0U5AMQ7"/>
<sequence length="151" mass="18080">MDLYYFSYTGTSKEIALALARRFNAIPKEIKTYSFPYSFWLLLSFIPGFEIRANFEPPQSPYGVLVFPKWTFNCPPVTYFLKKISFEKLILIITYGGWREIPYGEYYKKLASKNCKEVEVIYIKRKLWERKKELSLLEIERNIKEVLNQFK</sequence>
<organism evidence="1 2">
    <name type="scientific">Caldimicrobium thiodismutans</name>
    <dbReference type="NCBI Taxonomy" id="1653476"/>
    <lineage>
        <taxon>Bacteria</taxon>
        <taxon>Pseudomonadati</taxon>
        <taxon>Thermodesulfobacteriota</taxon>
        <taxon>Thermodesulfobacteria</taxon>
        <taxon>Thermodesulfobacteriales</taxon>
        <taxon>Thermodesulfobacteriaceae</taxon>
        <taxon>Caldimicrobium</taxon>
    </lineage>
</organism>
<reference evidence="1 2" key="1">
    <citation type="journal article" date="2016" name="Int. J. Syst. Evol. Microbiol.">
        <title>Caldimicrobium thiodismutans sp. nov., a sulfur-disproportionating bacterium isolated from a hot spring, and emended description of the genus Caldimicrobium.</title>
        <authorList>
            <person name="Kojima H."/>
            <person name="Umezawa K."/>
            <person name="Fukui M."/>
        </authorList>
    </citation>
    <scope>NUCLEOTIDE SEQUENCE [LARGE SCALE GENOMIC DNA]</scope>
    <source>
        <strain evidence="1 2">TF1</strain>
    </source>
</reference>
<accession>A0A0U5AMQ7</accession>
<evidence type="ECO:0000313" key="1">
    <source>
        <dbReference type="EMBL" id="BAU23122.1"/>
    </source>
</evidence>
<protein>
    <recommendedName>
        <fullName evidence="3">Flavodoxin-like domain-containing protein</fullName>
    </recommendedName>
</protein>
<reference evidence="2" key="2">
    <citation type="journal article" date="2016" name="Int. J. Syst. Evol. Microbiol.">
        <title>Caldimicrobium thiodismutans sp. nov., a sulfur-disproportionating bacterium isolated from a hot spring.</title>
        <authorList>
            <person name="Kojima H."/>
            <person name="Umezawa K."/>
            <person name="Fukui M."/>
        </authorList>
    </citation>
    <scope>NUCLEOTIDE SEQUENCE [LARGE SCALE GENOMIC DNA]</scope>
    <source>
        <strain evidence="2">TF1</strain>
    </source>
</reference>
<dbReference type="OrthoDB" id="9801479at2"/>
<dbReference type="KEGG" id="cthi:THC_0731"/>
<dbReference type="Proteomes" id="UP000068196">
    <property type="component" value="Chromosome"/>
</dbReference>